<protein>
    <recommendedName>
        <fullName evidence="4">Ribbon-helix-helix protein CopG domain-containing protein</fullName>
    </recommendedName>
</protein>
<sequence length="66" mass="7522">MASSEKRKDQTEDMATATEVDPVVQFGGRIPSSLRRRVRMAAVAQDKDAQDVLREALEQYLERHSF</sequence>
<dbReference type="EMBL" id="JACHJP010000019">
    <property type="protein sequence ID" value="MBB4920884.1"/>
    <property type="molecule type" value="Genomic_DNA"/>
</dbReference>
<proteinExistence type="predicted"/>
<dbReference type="AlphaFoldDB" id="A0A7W7QWK1"/>
<evidence type="ECO:0000313" key="2">
    <source>
        <dbReference type="EMBL" id="MBB4920884.1"/>
    </source>
</evidence>
<dbReference type="InterPro" id="IPR010985">
    <property type="entry name" value="Ribbon_hlx_hlx"/>
</dbReference>
<comment type="caution">
    <text evidence="2">The sequence shown here is derived from an EMBL/GenBank/DDBJ whole genome shotgun (WGS) entry which is preliminary data.</text>
</comment>
<dbReference type="InterPro" id="IPR013321">
    <property type="entry name" value="Arc_rbn_hlx_hlx"/>
</dbReference>
<evidence type="ECO:0000256" key="1">
    <source>
        <dbReference type="SAM" id="MobiDB-lite"/>
    </source>
</evidence>
<feature type="region of interest" description="Disordered" evidence="1">
    <location>
        <begin position="1"/>
        <end position="20"/>
    </location>
</feature>
<feature type="compositionally biased region" description="Basic and acidic residues" evidence="1">
    <location>
        <begin position="1"/>
        <end position="11"/>
    </location>
</feature>
<gene>
    <name evidence="2" type="ORF">FHS44_008037</name>
</gene>
<dbReference type="Gene3D" id="1.10.1220.10">
    <property type="entry name" value="Met repressor-like"/>
    <property type="match status" value="1"/>
</dbReference>
<accession>A0A7W7QWK1</accession>
<dbReference type="SUPFAM" id="SSF47598">
    <property type="entry name" value="Ribbon-helix-helix"/>
    <property type="match status" value="1"/>
</dbReference>
<reference evidence="2 3" key="1">
    <citation type="submission" date="2020-08" db="EMBL/GenBank/DDBJ databases">
        <title>Genomic Encyclopedia of Type Strains, Phase III (KMG-III): the genomes of soil and plant-associated and newly described type strains.</title>
        <authorList>
            <person name="Whitman W."/>
        </authorList>
    </citation>
    <scope>NUCLEOTIDE SEQUENCE [LARGE SCALE GENOMIC DNA]</scope>
    <source>
        <strain evidence="2 3">CECT 8840</strain>
    </source>
</reference>
<dbReference type="Proteomes" id="UP000552644">
    <property type="component" value="Unassembled WGS sequence"/>
</dbReference>
<name>A0A7W7QWK1_9ACTN</name>
<organism evidence="2 3">
    <name type="scientific">Streptosporangium saharense</name>
    <dbReference type="NCBI Taxonomy" id="1706840"/>
    <lineage>
        <taxon>Bacteria</taxon>
        <taxon>Bacillati</taxon>
        <taxon>Actinomycetota</taxon>
        <taxon>Actinomycetes</taxon>
        <taxon>Streptosporangiales</taxon>
        <taxon>Streptosporangiaceae</taxon>
        <taxon>Streptosporangium</taxon>
    </lineage>
</organism>
<evidence type="ECO:0000313" key="3">
    <source>
        <dbReference type="Proteomes" id="UP000552644"/>
    </source>
</evidence>
<dbReference type="RefSeq" id="WP_184725680.1">
    <property type="nucleotide sequence ID" value="NZ_JACHJP010000019.1"/>
</dbReference>
<dbReference type="GO" id="GO:0006355">
    <property type="term" value="P:regulation of DNA-templated transcription"/>
    <property type="evidence" value="ECO:0007669"/>
    <property type="project" value="InterPro"/>
</dbReference>
<keyword evidence="3" id="KW-1185">Reference proteome</keyword>
<evidence type="ECO:0008006" key="4">
    <source>
        <dbReference type="Google" id="ProtNLM"/>
    </source>
</evidence>